<dbReference type="EC" id="2.7.8.7" evidence="8"/>
<protein>
    <recommendedName>
        <fullName evidence="8">Holo-[acyl-carrier-protein] synthase</fullName>
        <shortName evidence="8">Holo-ACP synthase</shortName>
        <ecNumber evidence="8">2.7.8.7</ecNumber>
    </recommendedName>
    <alternativeName>
        <fullName evidence="8">4'-phosphopantetheinyl transferase AcpS</fullName>
    </alternativeName>
</protein>
<evidence type="ECO:0000256" key="1">
    <source>
        <dbReference type="ARBA" id="ARBA00022516"/>
    </source>
</evidence>
<dbReference type="NCBIfam" id="TIGR00556">
    <property type="entry name" value="pantethn_trn"/>
    <property type="match status" value="1"/>
</dbReference>
<evidence type="ECO:0000256" key="8">
    <source>
        <dbReference type="HAMAP-Rule" id="MF_00101"/>
    </source>
</evidence>
<evidence type="ECO:0000256" key="2">
    <source>
        <dbReference type="ARBA" id="ARBA00022679"/>
    </source>
</evidence>
<keyword evidence="8" id="KW-0963">Cytoplasm</keyword>
<dbReference type="Pfam" id="PF01648">
    <property type="entry name" value="ACPS"/>
    <property type="match status" value="1"/>
</dbReference>
<comment type="catalytic activity">
    <reaction evidence="8">
        <text>apo-[ACP] + CoA = holo-[ACP] + adenosine 3',5'-bisphosphate + H(+)</text>
        <dbReference type="Rhea" id="RHEA:12068"/>
        <dbReference type="Rhea" id="RHEA-COMP:9685"/>
        <dbReference type="Rhea" id="RHEA-COMP:9690"/>
        <dbReference type="ChEBI" id="CHEBI:15378"/>
        <dbReference type="ChEBI" id="CHEBI:29999"/>
        <dbReference type="ChEBI" id="CHEBI:57287"/>
        <dbReference type="ChEBI" id="CHEBI:58343"/>
        <dbReference type="ChEBI" id="CHEBI:64479"/>
        <dbReference type="EC" id="2.7.8.7"/>
    </reaction>
</comment>
<dbReference type="SUPFAM" id="SSF56214">
    <property type="entry name" value="4'-phosphopantetheinyl transferase"/>
    <property type="match status" value="1"/>
</dbReference>
<evidence type="ECO:0000259" key="9">
    <source>
        <dbReference type="Pfam" id="PF01648"/>
    </source>
</evidence>
<comment type="function">
    <text evidence="8">Transfers the 4'-phosphopantetheine moiety from coenzyme A to a Ser of acyl-carrier-protein.</text>
</comment>
<comment type="subcellular location">
    <subcellularLocation>
        <location evidence="8">Cytoplasm</location>
    </subcellularLocation>
</comment>
<feature type="domain" description="4'-phosphopantetheinyl transferase" evidence="9">
    <location>
        <begin position="4"/>
        <end position="97"/>
    </location>
</feature>
<evidence type="ECO:0000256" key="3">
    <source>
        <dbReference type="ARBA" id="ARBA00022723"/>
    </source>
</evidence>
<dbReference type="InterPro" id="IPR037143">
    <property type="entry name" value="4-PPantetheinyl_Trfase_dom_sf"/>
</dbReference>
<proteinExistence type="inferred from homology"/>
<evidence type="ECO:0000256" key="4">
    <source>
        <dbReference type="ARBA" id="ARBA00022832"/>
    </source>
</evidence>
<evidence type="ECO:0000256" key="7">
    <source>
        <dbReference type="ARBA" id="ARBA00023160"/>
    </source>
</evidence>
<dbReference type="AlphaFoldDB" id="A0A5J6GBS7"/>
<evidence type="ECO:0000313" key="10">
    <source>
        <dbReference type="EMBL" id="QEU90716.1"/>
    </source>
</evidence>
<keyword evidence="4 8" id="KW-0276">Fatty acid metabolism</keyword>
<keyword evidence="7 8" id="KW-0275">Fatty acid biosynthesis</keyword>
<dbReference type="InterPro" id="IPR008278">
    <property type="entry name" value="4-PPantetheinyl_Trfase_dom"/>
</dbReference>
<sequence length="143" mass="14918">MSTGFDLQSVTELREKRHLLASGALFTERERAHCRARPVPDASLAGLFAAKEAFVKALSSLGGGPAHTFPEVEVVHGPAGQPRFRLHGELAAWCGERRIDVELSISHTGDLAGAVVVLLAGTASDGPAGPAGDGLASDRRDTP</sequence>
<feature type="binding site" evidence="8">
    <location>
        <position position="52"/>
    </location>
    <ligand>
        <name>Mg(2+)</name>
        <dbReference type="ChEBI" id="CHEBI:18420"/>
    </ligand>
</feature>
<dbReference type="GO" id="GO:0008897">
    <property type="term" value="F:holo-[acyl-carrier-protein] synthase activity"/>
    <property type="evidence" value="ECO:0007669"/>
    <property type="project" value="UniProtKB-UniRule"/>
</dbReference>
<keyword evidence="3 8" id="KW-0479">Metal-binding</keyword>
<evidence type="ECO:0000256" key="6">
    <source>
        <dbReference type="ARBA" id="ARBA00023098"/>
    </source>
</evidence>
<organism evidence="10 11">
    <name type="scientific">Streptomyces kanamyceticus</name>
    <dbReference type="NCBI Taxonomy" id="1967"/>
    <lineage>
        <taxon>Bacteria</taxon>
        <taxon>Bacillati</taxon>
        <taxon>Actinomycetota</taxon>
        <taxon>Actinomycetes</taxon>
        <taxon>Kitasatosporales</taxon>
        <taxon>Streptomycetaceae</taxon>
        <taxon>Streptomyces</taxon>
    </lineage>
</organism>
<keyword evidence="2 8" id="KW-0808">Transferase</keyword>
<dbReference type="GO" id="GO:0000287">
    <property type="term" value="F:magnesium ion binding"/>
    <property type="evidence" value="ECO:0007669"/>
    <property type="project" value="UniProtKB-UniRule"/>
</dbReference>
<name>A0A5J6GBS7_STRKN</name>
<dbReference type="GO" id="GO:0005737">
    <property type="term" value="C:cytoplasm"/>
    <property type="evidence" value="ECO:0007669"/>
    <property type="project" value="UniProtKB-SubCell"/>
</dbReference>
<keyword evidence="5 8" id="KW-0460">Magnesium</keyword>
<keyword evidence="1 8" id="KW-0444">Lipid biosynthesis</keyword>
<dbReference type="GO" id="GO:0006633">
    <property type="term" value="P:fatty acid biosynthetic process"/>
    <property type="evidence" value="ECO:0007669"/>
    <property type="project" value="UniProtKB-UniRule"/>
</dbReference>
<dbReference type="HAMAP" id="MF_00101">
    <property type="entry name" value="AcpS"/>
    <property type="match status" value="1"/>
</dbReference>
<reference evidence="10 11" key="1">
    <citation type="submission" date="2017-09" db="EMBL/GenBank/DDBJ databases">
        <authorList>
            <person name="Lee N."/>
            <person name="Cho B.-K."/>
        </authorList>
    </citation>
    <scope>NUCLEOTIDE SEQUENCE [LARGE SCALE GENOMIC DNA]</scope>
    <source>
        <strain evidence="10 11">ATCC 12853</strain>
    </source>
</reference>
<dbReference type="InterPro" id="IPR004568">
    <property type="entry name" value="Ppantetheine-prot_Trfase_dom"/>
</dbReference>
<keyword evidence="11" id="KW-1185">Reference proteome</keyword>
<comment type="similarity">
    <text evidence="8">Belongs to the P-Pant transferase superfamily. AcpS family.</text>
</comment>
<evidence type="ECO:0000256" key="5">
    <source>
        <dbReference type="ARBA" id="ARBA00022842"/>
    </source>
</evidence>
<dbReference type="Gene3D" id="3.90.470.20">
    <property type="entry name" value="4'-phosphopantetheinyl transferase domain"/>
    <property type="match status" value="1"/>
</dbReference>
<dbReference type="KEGG" id="ska:CP970_07120"/>
<feature type="binding site" evidence="8">
    <location>
        <position position="6"/>
    </location>
    <ligand>
        <name>Mg(2+)</name>
        <dbReference type="ChEBI" id="CHEBI:18420"/>
    </ligand>
</feature>
<dbReference type="Proteomes" id="UP000325529">
    <property type="component" value="Chromosome"/>
</dbReference>
<dbReference type="InterPro" id="IPR002582">
    <property type="entry name" value="ACPS"/>
</dbReference>
<gene>
    <name evidence="8" type="primary">acpS</name>
    <name evidence="10" type="ORF">CP970_07120</name>
</gene>
<dbReference type="EMBL" id="CP023699">
    <property type="protein sequence ID" value="QEU90716.1"/>
    <property type="molecule type" value="Genomic_DNA"/>
</dbReference>
<comment type="cofactor">
    <cofactor evidence="8">
        <name>Mg(2+)</name>
        <dbReference type="ChEBI" id="CHEBI:18420"/>
    </cofactor>
</comment>
<accession>A0A5J6GBS7</accession>
<keyword evidence="6 8" id="KW-0443">Lipid metabolism</keyword>
<evidence type="ECO:0000313" key="11">
    <source>
        <dbReference type="Proteomes" id="UP000325529"/>
    </source>
</evidence>